<dbReference type="AlphaFoldDB" id="A0A6G1BSC8"/>
<keyword evidence="3" id="KW-1185">Reference proteome</keyword>
<evidence type="ECO:0000313" key="2">
    <source>
        <dbReference type="EMBL" id="KAF0890880.1"/>
    </source>
</evidence>
<accession>A0A6G1BSC8</accession>
<proteinExistence type="predicted"/>
<sequence>MASYAVPASAVPPRAPIPTSPNRPTCDDVDGASQPSRMGLTLAGGVRNTAACVRGSVSTAPRGSLATAHGGDSHTAS</sequence>
<comment type="caution">
    <text evidence="2">The sequence shown here is derived from an EMBL/GenBank/DDBJ whole genome shotgun (WGS) entry which is preliminary data.</text>
</comment>
<feature type="compositionally biased region" description="Low complexity" evidence="1">
    <location>
        <begin position="1"/>
        <end position="12"/>
    </location>
</feature>
<feature type="region of interest" description="Disordered" evidence="1">
    <location>
        <begin position="1"/>
        <end position="40"/>
    </location>
</feature>
<gene>
    <name evidence="2" type="ORF">E2562_004353</name>
</gene>
<feature type="region of interest" description="Disordered" evidence="1">
    <location>
        <begin position="56"/>
        <end position="77"/>
    </location>
</feature>
<name>A0A6G1BSC8_9ORYZ</name>
<protein>
    <submittedName>
        <fullName evidence="2">Uncharacterized protein</fullName>
    </submittedName>
</protein>
<dbReference type="EMBL" id="SPHZ02000011">
    <property type="protein sequence ID" value="KAF0890880.1"/>
    <property type="molecule type" value="Genomic_DNA"/>
</dbReference>
<dbReference type="Proteomes" id="UP000479710">
    <property type="component" value="Unassembled WGS sequence"/>
</dbReference>
<reference evidence="2 3" key="1">
    <citation type="submission" date="2019-11" db="EMBL/GenBank/DDBJ databases">
        <title>Whole genome sequence of Oryza granulata.</title>
        <authorList>
            <person name="Li W."/>
        </authorList>
    </citation>
    <scope>NUCLEOTIDE SEQUENCE [LARGE SCALE GENOMIC DNA]</scope>
    <source>
        <strain evidence="3">cv. Menghai</strain>
        <tissue evidence="2">Leaf</tissue>
    </source>
</reference>
<evidence type="ECO:0000256" key="1">
    <source>
        <dbReference type="SAM" id="MobiDB-lite"/>
    </source>
</evidence>
<organism evidence="2 3">
    <name type="scientific">Oryza meyeriana var. granulata</name>
    <dbReference type="NCBI Taxonomy" id="110450"/>
    <lineage>
        <taxon>Eukaryota</taxon>
        <taxon>Viridiplantae</taxon>
        <taxon>Streptophyta</taxon>
        <taxon>Embryophyta</taxon>
        <taxon>Tracheophyta</taxon>
        <taxon>Spermatophyta</taxon>
        <taxon>Magnoliopsida</taxon>
        <taxon>Liliopsida</taxon>
        <taxon>Poales</taxon>
        <taxon>Poaceae</taxon>
        <taxon>BOP clade</taxon>
        <taxon>Oryzoideae</taxon>
        <taxon>Oryzeae</taxon>
        <taxon>Oryzinae</taxon>
        <taxon>Oryza</taxon>
        <taxon>Oryza meyeriana</taxon>
    </lineage>
</organism>
<evidence type="ECO:0000313" key="3">
    <source>
        <dbReference type="Proteomes" id="UP000479710"/>
    </source>
</evidence>